<feature type="region of interest" description="Disordered" evidence="1">
    <location>
        <begin position="132"/>
        <end position="175"/>
    </location>
</feature>
<dbReference type="EMBL" id="KL142437">
    <property type="protein sequence ID" value="KDR65646.1"/>
    <property type="molecule type" value="Genomic_DNA"/>
</dbReference>
<name>A0A067S4C3_GALM3</name>
<feature type="compositionally biased region" description="Basic and acidic residues" evidence="1">
    <location>
        <begin position="57"/>
        <end position="68"/>
    </location>
</feature>
<dbReference type="Proteomes" id="UP000027222">
    <property type="component" value="Unassembled WGS sequence"/>
</dbReference>
<accession>A0A067S4C3</accession>
<gene>
    <name evidence="2" type="ORF">GALMADRAFT_1364473</name>
</gene>
<dbReference type="AlphaFoldDB" id="A0A067S4C3"/>
<evidence type="ECO:0000313" key="2">
    <source>
        <dbReference type="EMBL" id="KDR65646.1"/>
    </source>
</evidence>
<evidence type="ECO:0000313" key="3">
    <source>
        <dbReference type="Proteomes" id="UP000027222"/>
    </source>
</evidence>
<feature type="region of interest" description="Disordered" evidence="1">
    <location>
        <begin position="12"/>
        <end position="116"/>
    </location>
</feature>
<dbReference type="HOGENOM" id="CLU_1532676_0_0_1"/>
<protein>
    <submittedName>
        <fullName evidence="2">Uncharacterized protein</fullName>
    </submittedName>
</protein>
<proteinExistence type="predicted"/>
<feature type="compositionally biased region" description="Basic and acidic residues" evidence="1">
    <location>
        <begin position="132"/>
        <end position="143"/>
    </location>
</feature>
<reference evidence="3" key="1">
    <citation type="journal article" date="2014" name="Proc. Natl. Acad. Sci. U.S.A.">
        <title>Extensive sampling of basidiomycete genomes demonstrates inadequacy of the white-rot/brown-rot paradigm for wood decay fungi.</title>
        <authorList>
            <person name="Riley R."/>
            <person name="Salamov A.A."/>
            <person name="Brown D.W."/>
            <person name="Nagy L.G."/>
            <person name="Floudas D."/>
            <person name="Held B.W."/>
            <person name="Levasseur A."/>
            <person name="Lombard V."/>
            <person name="Morin E."/>
            <person name="Otillar R."/>
            <person name="Lindquist E.A."/>
            <person name="Sun H."/>
            <person name="LaButti K.M."/>
            <person name="Schmutz J."/>
            <person name="Jabbour D."/>
            <person name="Luo H."/>
            <person name="Baker S.E."/>
            <person name="Pisabarro A.G."/>
            <person name="Walton J.D."/>
            <person name="Blanchette R.A."/>
            <person name="Henrissat B."/>
            <person name="Martin F."/>
            <person name="Cullen D."/>
            <person name="Hibbett D.S."/>
            <person name="Grigoriev I.V."/>
        </authorList>
    </citation>
    <scope>NUCLEOTIDE SEQUENCE [LARGE SCALE GENOMIC DNA]</scope>
    <source>
        <strain evidence="3">CBS 339.88</strain>
    </source>
</reference>
<evidence type="ECO:0000256" key="1">
    <source>
        <dbReference type="SAM" id="MobiDB-lite"/>
    </source>
</evidence>
<sequence length="175" mass="20173">MIIDILPSTACARLGSDNGQDSRKNPKRYIQTKHTNKEKTYKKRRTAESSPRTSIQAERKAQHFEVYENRGIPAEDQEPSSRVNGRNEIRTSRSGQAGEKQRRKPRDSVPRRKCPSTCENIGVRCLRARISHEQRHETLQTRGEEDDEILRKQQQQGKEVCEKHRPGTIGRNDTA</sequence>
<organism evidence="2 3">
    <name type="scientific">Galerina marginata (strain CBS 339.88)</name>
    <dbReference type="NCBI Taxonomy" id="685588"/>
    <lineage>
        <taxon>Eukaryota</taxon>
        <taxon>Fungi</taxon>
        <taxon>Dikarya</taxon>
        <taxon>Basidiomycota</taxon>
        <taxon>Agaricomycotina</taxon>
        <taxon>Agaricomycetes</taxon>
        <taxon>Agaricomycetidae</taxon>
        <taxon>Agaricales</taxon>
        <taxon>Agaricineae</taxon>
        <taxon>Strophariaceae</taxon>
        <taxon>Galerina</taxon>
    </lineage>
</organism>
<feature type="compositionally biased region" description="Basic residues" evidence="1">
    <location>
        <begin position="25"/>
        <end position="45"/>
    </location>
</feature>
<keyword evidence="3" id="KW-1185">Reference proteome</keyword>